<comment type="caution">
    <text evidence="3">The sequence shown here is derived from an EMBL/GenBank/DDBJ whole genome shotgun (WGS) entry which is preliminary data.</text>
</comment>
<dbReference type="GO" id="GO:0005615">
    <property type="term" value="C:extracellular space"/>
    <property type="evidence" value="ECO:0007669"/>
    <property type="project" value="TreeGrafter"/>
</dbReference>
<sequence length="241" mass="27921">MVKKVKHEINTWKSPPRHCKDLLVSGDNVSGVRQIHHFPNRPYFRVNAYCEQTIDGEGWTVVQRRSNDSNRERFYRTFKEYQLGFADTGGEFWLGLDPIHALTPTGLHELRIDLEDYDGEQGFAKYGYLRVEGPPFYYLGAKLFTGDAGDALINHNAVAFSIHDVDRDRNTKNCAAVRVLSRLRLNARQSYGAWWYHNCYDSNLNGHQYNFASTAVDEIRWNAWDGHDSLRRTSMMVHPAY</sequence>
<dbReference type="InterPro" id="IPR050373">
    <property type="entry name" value="Fibrinogen_C-term_domain"/>
</dbReference>
<evidence type="ECO:0000313" key="4">
    <source>
        <dbReference type="Proteomes" id="UP001487740"/>
    </source>
</evidence>
<dbReference type="SMART" id="SM00186">
    <property type="entry name" value="FBG"/>
    <property type="match status" value="1"/>
</dbReference>
<evidence type="ECO:0000256" key="1">
    <source>
        <dbReference type="ARBA" id="ARBA00023157"/>
    </source>
</evidence>
<gene>
    <name evidence="3" type="ORF">O3P69_002608</name>
</gene>
<organism evidence="3 4">
    <name type="scientific">Scylla paramamosain</name>
    <name type="common">Mud crab</name>
    <dbReference type="NCBI Taxonomy" id="85552"/>
    <lineage>
        <taxon>Eukaryota</taxon>
        <taxon>Metazoa</taxon>
        <taxon>Ecdysozoa</taxon>
        <taxon>Arthropoda</taxon>
        <taxon>Crustacea</taxon>
        <taxon>Multicrustacea</taxon>
        <taxon>Malacostraca</taxon>
        <taxon>Eumalacostraca</taxon>
        <taxon>Eucarida</taxon>
        <taxon>Decapoda</taxon>
        <taxon>Pleocyemata</taxon>
        <taxon>Brachyura</taxon>
        <taxon>Eubrachyura</taxon>
        <taxon>Portunoidea</taxon>
        <taxon>Portunidae</taxon>
        <taxon>Portuninae</taxon>
        <taxon>Scylla</taxon>
    </lineage>
</organism>
<reference evidence="3 4" key="1">
    <citation type="submission" date="2023-03" db="EMBL/GenBank/DDBJ databases">
        <title>High-quality genome of Scylla paramamosain provides insights in environmental adaptation.</title>
        <authorList>
            <person name="Zhang L."/>
        </authorList>
    </citation>
    <scope>NUCLEOTIDE SEQUENCE [LARGE SCALE GENOMIC DNA]</scope>
    <source>
        <strain evidence="3">LZ_2023a</strain>
        <tissue evidence="3">Muscle</tissue>
    </source>
</reference>
<dbReference type="InterPro" id="IPR002181">
    <property type="entry name" value="Fibrinogen_a/b/g_C_dom"/>
</dbReference>
<evidence type="ECO:0000259" key="2">
    <source>
        <dbReference type="PROSITE" id="PS51406"/>
    </source>
</evidence>
<feature type="domain" description="Fibrinogen C-terminal" evidence="2">
    <location>
        <begin position="10"/>
        <end position="241"/>
    </location>
</feature>
<dbReference type="CDD" id="cd00087">
    <property type="entry name" value="FReD"/>
    <property type="match status" value="1"/>
</dbReference>
<keyword evidence="4" id="KW-1185">Reference proteome</keyword>
<proteinExistence type="predicted"/>
<dbReference type="InterPro" id="IPR036056">
    <property type="entry name" value="Fibrinogen-like_C"/>
</dbReference>
<dbReference type="Pfam" id="PF00147">
    <property type="entry name" value="Fibrinogen_C"/>
    <property type="match status" value="1"/>
</dbReference>
<evidence type="ECO:0000313" key="3">
    <source>
        <dbReference type="EMBL" id="KAK8400943.1"/>
    </source>
</evidence>
<dbReference type="PROSITE" id="PS00514">
    <property type="entry name" value="FIBRINOGEN_C_1"/>
    <property type="match status" value="1"/>
</dbReference>
<protein>
    <recommendedName>
        <fullName evidence="2">Fibrinogen C-terminal domain-containing protein</fullName>
    </recommendedName>
</protein>
<dbReference type="PROSITE" id="PS51406">
    <property type="entry name" value="FIBRINOGEN_C_2"/>
    <property type="match status" value="1"/>
</dbReference>
<dbReference type="InterPro" id="IPR014716">
    <property type="entry name" value="Fibrinogen_a/b/g_C_1"/>
</dbReference>
<dbReference type="AlphaFoldDB" id="A0AAW0UNX0"/>
<dbReference type="EMBL" id="JARAKH010000009">
    <property type="protein sequence ID" value="KAK8400943.1"/>
    <property type="molecule type" value="Genomic_DNA"/>
</dbReference>
<keyword evidence="1" id="KW-1015">Disulfide bond</keyword>
<dbReference type="Gene3D" id="3.90.215.10">
    <property type="entry name" value="Gamma Fibrinogen, chain A, domain 1"/>
    <property type="match status" value="1"/>
</dbReference>
<dbReference type="PANTHER" id="PTHR19143:SF424">
    <property type="entry name" value="FIBRINOGEN C-TERMINAL DOMAIN-CONTAINING PROTEIN"/>
    <property type="match status" value="1"/>
</dbReference>
<name>A0AAW0UNX0_SCYPA</name>
<dbReference type="InterPro" id="IPR020837">
    <property type="entry name" value="Fibrinogen_CS"/>
</dbReference>
<accession>A0AAW0UNX0</accession>
<dbReference type="SUPFAM" id="SSF56496">
    <property type="entry name" value="Fibrinogen C-terminal domain-like"/>
    <property type="match status" value="1"/>
</dbReference>
<dbReference type="PANTHER" id="PTHR19143">
    <property type="entry name" value="FIBRINOGEN/TENASCIN/ANGIOPOEITIN"/>
    <property type="match status" value="1"/>
</dbReference>
<dbReference type="Proteomes" id="UP001487740">
    <property type="component" value="Unassembled WGS sequence"/>
</dbReference>